<comment type="caution">
    <text evidence="1">The sequence shown here is derived from an EMBL/GenBank/DDBJ whole genome shotgun (WGS) entry which is preliminary data.</text>
</comment>
<dbReference type="AlphaFoldDB" id="A0A0F9GVD1"/>
<sequence length="80" mass="9118">MSKLTRLRDVDEALAALTLRVAELEKRALKMFLQDWMNQPCYDPHMARSAIPFAGPKTQAERLEAIVESTATPSYPLRKE</sequence>
<evidence type="ECO:0000313" key="1">
    <source>
        <dbReference type="EMBL" id="KKL73320.1"/>
    </source>
</evidence>
<reference evidence="1" key="1">
    <citation type="journal article" date="2015" name="Nature">
        <title>Complex archaea that bridge the gap between prokaryotes and eukaryotes.</title>
        <authorList>
            <person name="Spang A."/>
            <person name="Saw J.H."/>
            <person name="Jorgensen S.L."/>
            <person name="Zaremba-Niedzwiedzka K."/>
            <person name="Martijn J."/>
            <person name="Lind A.E."/>
            <person name="van Eijk R."/>
            <person name="Schleper C."/>
            <person name="Guy L."/>
            <person name="Ettema T.J."/>
        </authorList>
    </citation>
    <scope>NUCLEOTIDE SEQUENCE</scope>
</reference>
<name>A0A0F9GVD1_9ZZZZ</name>
<accession>A0A0F9GVD1</accession>
<gene>
    <name evidence="1" type="ORF">LCGC14_2076100</name>
</gene>
<proteinExistence type="predicted"/>
<protein>
    <submittedName>
        <fullName evidence="1">Uncharacterized protein</fullName>
    </submittedName>
</protein>
<dbReference type="EMBL" id="LAZR01024995">
    <property type="protein sequence ID" value="KKL73320.1"/>
    <property type="molecule type" value="Genomic_DNA"/>
</dbReference>
<organism evidence="1">
    <name type="scientific">marine sediment metagenome</name>
    <dbReference type="NCBI Taxonomy" id="412755"/>
    <lineage>
        <taxon>unclassified sequences</taxon>
        <taxon>metagenomes</taxon>
        <taxon>ecological metagenomes</taxon>
    </lineage>
</organism>